<keyword evidence="1" id="KW-0812">Transmembrane</keyword>
<dbReference type="EMBL" id="AILX01000018">
    <property type="protein sequence ID" value="EJF84350.1"/>
    <property type="molecule type" value="Genomic_DNA"/>
</dbReference>
<comment type="caution">
    <text evidence="3">The sequence shown here is derived from an EMBL/GenBank/DDBJ whole genome shotgun (WGS) entry which is preliminary data.</text>
</comment>
<dbReference type="Proteomes" id="UP000002646">
    <property type="component" value="Unassembled WGS sequence"/>
</dbReference>
<dbReference type="HOGENOM" id="CLU_1692062_0_0_5"/>
<keyword evidence="1" id="KW-0472">Membrane</keyword>
<gene>
    <name evidence="3" type="ORF">MCW_01253</name>
</gene>
<sequence length="155" mass="18011">MVFMCVKRRGAKLLLREKIVSRNASRTGILEDVFGGMFLRKWLWGLGFVRERCSVMRLEKKARLIIRASGTEPVIRVMAEGDDREALDAVVTEMVDEKSALSSMKRKHFGGDRMVNTYPIYVLKAFFFILFPQKITHKSNNWNAQFSKRQMFAEQ</sequence>
<protein>
    <submittedName>
        <fullName evidence="3">Phosphoglucosamine mutase</fullName>
    </submittedName>
</protein>
<accession>J1JJH1</accession>
<evidence type="ECO:0000313" key="4">
    <source>
        <dbReference type="Proteomes" id="UP000002646"/>
    </source>
</evidence>
<feature type="domain" description="Alpha-D-phosphohexomutase C-terminal" evidence="2">
    <location>
        <begin position="58"/>
        <end position="96"/>
    </location>
</feature>
<organism evidence="3 4">
    <name type="scientific">Cardidatus Bartonella washoeensis 085-0475</name>
    <dbReference type="NCBI Taxonomy" id="1094564"/>
    <lineage>
        <taxon>Bacteria</taxon>
        <taxon>Pseudomonadati</taxon>
        <taxon>Pseudomonadota</taxon>
        <taxon>Alphaproteobacteria</taxon>
        <taxon>Hyphomicrobiales</taxon>
        <taxon>Bartonellaceae</taxon>
        <taxon>Bartonella</taxon>
    </lineage>
</organism>
<dbReference type="OrthoDB" id="9806956at2"/>
<dbReference type="GO" id="GO:0016868">
    <property type="term" value="F:intramolecular phosphotransferase activity"/>
    <property type="evidence" value="ECO:0007669"/>
    <property type="project" value="InterPro"/>
</dbReference>
<dbReference type="Pfam" id="PF00408">
    <property type="entry name" value="PGM_PMM_IV"/>
    <property type="match status" value="1"/>
</dbReference>
<evidence type="ECO:0000256" key="1">
    <source>
        <dbReference type="SAM" id="Phobius"/>
    </source>
</evidence>
<name>J1JJH1_9HYPH</name>
<reference evidence="3 4" key="1">
    <citation type="submission" date="2012-03" db="EMBL/GenBank/DDBJ databases">
        <title>The Genome Sequence of Bartonella washoensis 085-0475.</title>
        <authorList>
            <consortium name="The Broad Institute Genome Sequencing Platform"/>
            <consortium name="The Broad Institute Genome Sequencing Center for Infectious Disease"/>
            <person name="Feldgarden M."/>
            <person name="Kirby J."/>
            <person name="Kosoy M."/>
            <person name="Birtles R."/>
            <person name="Probert W.S."/>
            <person name="Chiaraviglio L."/>
            <person name="Young S.K."/>
            <person name="Zeng Q."/>
            <person name="Gargeya S."/>
            <person name="Fitzgerald M."/>
            <person name="Haas B."/>
            <person name="Abouelleil A."/>
            <person name="Alvarado L."/>
            <person name="Arachchi H.M."/>
            <person name="Berlin A."/>
            <person name="Chapman S.B."/>
            <person name="Gearin G."/>
            <person name="Goldberg J."/>
            <person name="Griggs A."/>
            <person name="Gujja S."/>
            <person name="Hansen M."/>
            <person name="Heiman D."/>
            <person name="Howarth C."/>
            <person name="Larimer J."/>
            <person name="Lui A."/>
            <person name="MacDonald P.J.P."/>
            <person name="McCowen C."/>
            <person name="Montmayeur A."/>
            <person name="Murphy C."/>
            <person name="Neiman D."/>
            <person name="Pearson M."/>
            <person name="Priest M."/>
            <person name="Roberts A."/>
            <person name="Saif S."/>
            <person name="Shea T."/>
            <person name="Sisk P."/>
            <person name="Stolte C."/>
            <person name="Sykes S."/>
            <person name="Wortman J."/>
            <person name="Nusbaum C."/>
            <person name="Birren B."/>
        </authorList>
    </citation>
    <scope>NUCLEOTIDE SEQUENCE [LARGE SCALE GENOMIC DNA]</scope>
    <source>
        <strain evidence="3 4">085-0475</strain>
    </source>
</reference>
<keyword evidence="1" id="KW-1133">Transmembrane helix</keyword>
<evidence type="ECO:0000313" key="3">
    <source>
        <dbReference type="EMBL" id="EJF84350.1"/>
    </source>
</evidence>
<dbReference type="Gene3D" id="3.30.310.50">
    <property type="entry name" value="Alpha-D-phosphohexomutase, C-terminal domain"/>
    <property type="match status" value="1"/>
</dbReference>
<evidence type="ECO:0000259" key="2">
    <source>
        <dbReference type="Pfam" id="PF00408"/>
    </source>
</evidence>
<proteinExistence type="predicted"/>
<dbReference type="STRING" id="1094564.MCW_01253"/>
<dbReference type="SUPFAM" id="SSF55957">
    <property type="entry name" value="Phosphoglucomutase, C-terminal domain"/>
    <property type="match status" value="1"/>
</dbReference>
<dbReference type="InterPro" id="IPR005843">
    <property type="entry name" value="A-D-PHexomutase_C"/>
</dbReference>
<dbReference type="AlphaFoldDB" id="J1JJH1"/>
<dbReference type="InterPro" id="IPR036900">
    <property type="entry name" value="A-D-PHexomutase_C_sf"/>
</dbReference>
<feature type="transmembrane region" description="Helical" evidence="1">
    <location>
        <begin position="114"/>
        <end position="131"/>
    </location>
</feature>
<dbReference type="PATRIC" id="fig|1094564.3.peg.1426"/>